<accession>A0A8H6J0D3</accession>
<evidence type="ECO:0000313" key="3">
    <source>
        <dbReference type="Proteomes" id="UP000652219"/>
    </source>
</evidence>
<feature type="region of interest" description="Disordered" evidence="1">
    <location>
        <begin position="45"/>
        <end position="71"/>
    </location>
</feature>
<dbReference type="EMBL" id="WIGN01000215">
    <property type="protein sequence ID" value="KAF6804207.1"/>
    <property type="molecule type" value="Genomic_DNA"/>
</dbReference>
<feature type="compositionally biased region" description="Low complexity" evidence="1">
    <location>
        <begin position="136"/>
        <end position="157"/>
    </location>
</feature>
<keyword evidence="3" id="KW-1185">Reference proteome</keyword>
<comment type="caution">
    <text evidence="2">The sequence shown here is derived from an EMBL/GenBank/DDBJ whole genome shotgun (WGS) entry which is preliminary data.</text>
</comment>
<feature type="region of interest" description="Disordered" evidence="1">
    <location>
        <begin position="132"/>
        <end position="187"/>
    </location>
</feature>
<dbReference type="AlphaFoldDB" id="A0A8H6J0D3"/>
<organism evidence="2 3">
    <name type="scientific">Colletotrichum sojae</name>
    <dbReference type="NCBI Taxonomy" id="2175907"/>
    <lineage>
        <taxon>Eukaryota</taxon>
        <taxon>Fungi</taxon>
        <taxon>Dikarya</taxon>
        <taxon>Ascomycota</taxon>
        <taxon>Pezizomycotina</taxon>
        <taxon>Sordariomycetes</taxon>
        <taxon>Hypocreomycetidae</taxon>
        <taxon>Glomerellales</taxon>
        <taxon>Glomerellaceae</taxon>
        <taxon>Colletotrichum</taxon>
        <taxon>Colletotrichum orchidearum species complex</taxon>
    </lineage>
</organism>
<reference evidence="2 3" key="1">
    <citation type="journal article" date="2020" name="Phytopathology">
        <title>Genome Sequence Resources of Colletotrichum truncatum, C. plurivorum, C. musicola, and C. sojae: Four Species Pathogenic to Soybean (Glycine max).</title>
        <authorList>
            <person name="Rogerio F."/>
            <person name="Boufleur T.R."/>
            <person name="Ciampi-Guillardi M."/>
            <person name="Sukno S.A."/>
            <person name="Thon M.R."/>
            <person name="Massola Junior N.S."/>
            <person name="Baroncelli R."/>
        </authorList>
    </citation>
    <scope>NUCLEOTIDE SEQUENCE [LARGE SCALE GENOMIC DNA]</scope>
    <source>
        <strain evidence="2 3">LFN0009</strain>
    </source>
</reference>
<protein>
    <submittedName>
        <fullName evidence="2">Uncharacterized protein</fullName>
    </submittedName>
</protein>
<proteinExistence type="predicted"/>
<gene>
    <name evidence="2" type="ORF">CSOJ01_10345</name>
</gene>
<dbReference type="Proteomes" id="UP000652219">
    <property type="component" value="Unassembled WGS sequence"/>
</dbReference>
<evidence type="ECO:0000256" key="1">
    <source>
        <dbReference type="SAM" id="MobiDB-lite"/>
    </source>
</evidence>
<sequence length="320" mass="34625">MDGQEKGDGTSTPTQDIDDFQKNNPFLLSALSSTPLRLSLGRPLLPAPQPPDNCHAWQASRGPVDDGHDGAGRDSQCNCCTGCNLLMLSLTLLFRPPPPPSPRLVCRCARRSGSGAHLITPRSIVITDGHHQPSELRPAARPTHPTTSPSHFPSLTPSPTPASFRTPHHSTVPTAPHRTAPHRNGGAPWDCRTAGWNTDSATIVRCRGSHGSREATVRAKNTLRYQQIADPKHHAHHLLGAMIVLRDGASARTTREHPQFRHPRMPSEKTRFPSAVFPGIARWTPTRQPGPSPLSSSKCRGLNATVNCPSSLLRHASGHS</sequence>
<evidence type="ECO:0000313" key="2">
    <source>
        <dbReference type="EMBL" id="KAF6804207.1"/>
    </source>
</evidence>
<feature type="region of interest" description="Disordered" evidence="1">
    <location>
        <begin position="1"/>
        <end position="23"/>
    </location>
</feature>
<name>A0A8H6J0D3_9PEZI</name>